<keyword evidence="3 4" id="KW-0687">Ribonucleoprotein</keyword>
<keyword evidence="4 6" id="KW-0699">rRNA-binding</keyword>
<dbReference type="HAMAP" id="MF_01365_B">
    <property type="entry name" value="Ribosomal_uL6_B"/>
    <property type="match status" value="1"/>
</dbReference>
<dbReference type="GO" id="GO:0003735">
    <property type="term" value="F:structural constituent of ribosome"/>
    <property type="evidence" value="ECO:0007669"/>
    <property type="project" value="UniProtKB-UniRule"/>
</dbReference>
<feature type="domain" description="Large ribosomal subunit protein uL6 alpha-beta" evidence="7">
    <location>
        <begin position="12"/>
        <end position="82"/>
    </location>
</feature>
<evidence type="ECO:0000256" key="6">
    <source>
        <dbReference type="RuleBase" id="RU003870"/>
    </source>
</evidence>
<evidence type="ECO:0000256" key="4">
    <source>
        <dbReference type="HAMAP-Rule" id="MF_01365"/>
    </source>
</evidence>
<dbReference type="Pfam" id="PF00347">
    <property type="entry name" value="Ribosomal_L6"/>
    <property type="match status" value="2"/>
</dbReference>
<dbReference type="PIRSF" id="PIRSF002162">
    <property type="entry name" value="Ribosomal_L6"/>
    <property type="match status" value="1"/>
</dbReference>
<comment type="similarity">
    <text evidence="1 4 5">Belongs to the universal ribosomal protein uL6 family.</text>
</comment>
<dbReference type="STRING" id="1802280.A3B37_03000"/>
<dbReference type="PROSITE" id="PS00525">
    <property type="entry name" value="RIBOSOMAL_L6_1"/>
    <property type="match status" value="1"/>
</dbReference>
<dbReference type="InterPro" id="IPR000702">
    <property type="entry name" value="Ribosomal_uL6-like"/>
</dbReference>
<dbReference type="PRINTS" id="PR00059">
    <property type="entry name" value="RIBOSOMALL6"/>
</dbReference>
<gene>
    <name evidence="4" type="primary">rplF</name>
    <name evidence="8" type="ORF">A3B37_03000</name>
</gene>
<dbReference type="InterPro" id="IPR036789">
    <property type="entry name" value="Ribosomal_uL6-like_a/b-dom_sf"/>
</dbReference>
<evidence type="ECO:0000259" key="7">
    <source>
        <dbReference type="Pfam" id="PF00347"/>
    </source>
</evidence>
<dbReference type="InterPro" id="IPR019906">
    <property type="entry name" value="Ribosomal_uL6_bac-type"/>
</dbReference>
<dbReference type="PANTHER" id="PTHR11655">
    <property type="entry name" value="60S/50S RIBOSOMAL PROTEIN L6/L9"/>
    <property type="match status" value="1"/>
</dbReference>
<reference evidence="8 9" key="1">
    <citation type="journal article" date="2016" name="Nat. Commun.">
        <title>Thousands of microbial genomes shed light on interconnected biogeochemical processes in an aquifer system.</title>
        <authorList>
            <person name="Anantharaman K."/>
            <person name="Brown C.T."/>
            <person name="Hug L.A."/>
            <person name="Sharon I."/>
            <person name="Castelle C.J."/>
            <person name="Probst A.J."/>
            <person name="Thomas B.C."/>
            <person name="Singh A."/>
            <person name="Wilkins M.J."/>
            <person name="Karaoz U."/>
            <person name="Brodie E.L."/>
            <person name="Williams K.H."/>
            <person name="Hubbard S.S."/>
            <person name="Banfield J.F."/>
        </authorList>
    </citation>
    <scope>NUCLEOTIDE SEQUENCE [LARGE SCALE GENOMIC DNA]</scope>
</reference>
<evidence type="ECO:0000313" key="9">
    <source>
        <dbReference type="Proteomes" id="UP000176705"/>
    </source>
</evidence>
<dbReference type="InterPro" id="IPR020040">
    <property type="entry name" value="Ribosomal_uL6_a/b-dom"/>
</dbReference>
<evidence type="ECO:0000256" key="2">
    <source>
        <dbReference type="ARBA" id="ARBA00022980"/>
    </source>
</evidence>
<evidence type="ECO:0000313" key="8">
    <source>
        <dbReference type="EMBL" id="OHA08970.1"/>
    </source>
</evidence>
<sequence length="181" mass="19622">MSRIGKKPIVLPEGVRVTQEGQTLTVSGPKGSVSRRLRPEVEVRIEGTQLVVRPALESRRTSAYWGLTRSLLFGMVEGVSQGVERKLEIEGIGYRATTDGREIELALGFSHPVKVTAPEGVAFRVEKNVITVAGVDRELVGNVAAAVRSLRPPEPYKGKGIRFAGEFVRRKAGKKAMTAGT</sequence>
<comment type="subunit">
    <text evidence="4">Part of the 50S ribosomal subunit.</text>
</comment>
<organism evidence="8 9">
    <name type="scientific">Candidatus Sungbacteria bacterium RIFCSPLOWO2_01_FULL_59_16</name>
    <dbReference type="NCBI Taxonomy" id="1802280"/>
    <lineage>
        <taxon>Bacteria</taxon>
        <taxon>Candidatus Sungiibacteriota</taxon>
    </lineage>
</organism>
<dbReference type="AlphaFoldDB" id="A0A1G2LBK5"/>
<dbReference type="InterPro" id="IPR002358">
    <property type="entry name" value="Ribosomal_uL6_CS"/>
</dbReference>
<name>A0A1G2LBK5_9BACT</name>
<dbReference type="NCBIfam" id="TIGR03654">
    <property type="entry name" value="L6_bact"/>
    <property type="match status" value="1"/>
</dbReference>
<keyword evidence="4 6" id="KW-0694">RNA-binding</keyword>
<keyword evidence="2 4" id="KW-0689">Ribosomal protein</keyword>
<feature type="domain" description="Large ribosomal subunit protein uL6 alpha-beta" evidence="7">
    <location>
        <begin position="91"/>
        <end position="162"/>
    </location>
</feature>
<dbReference type="GO" id="GO:0019843">
    <property type="term" value="F:rRNA binding"/>
    <property type="evidence" value="ECO:0007669"/>
    <property type="project" value="UniProtKB-UniRule"/>
</dbReference>
<dbReference type="SUPFAM" id="SSF56053">
    <property type="entry name" value="Ribosomal protein L6"/>
    <property type="match status" value="2"/>
</dbReference>
<dbReference type="Proteomes" id="UP000176705">
    <property type="component" value="Unassembled WGS sequence"/>
</dbReference>
<evidence type="ECO:0000256" key="5">
    <source>
        <dbReference type="RuleBase" id="RU003869"/>
    </source>
</evidence>
<evidence type="ECO:0000256" key="1">
    <source>
        <dbReference type="ARBA" id="ARBA00009356"/>
    </source>
</evidence>
<comment type="function">
    <text evidence="4 6">This protein binds to the 23S rRNA, and is important in its secondary structure. It is located near the subunit interface in the base of the L7/L12 stalk, and near the tRNA binding site of the peptidyltransferase center.</text>
</comment>
<protein>
    <recommendedName>
        <fullName evidence="4">Large ribosomal subunit protein uL6</fullName>
    </recommendedName>
</protein>
<dbReference type="FunFam" id="3.90.930.12:FF:000001">
    <property type="entry name" value="50S ribosomal protein L6"/>
    <property type="match status" value="1"/>
</dbReference>
<evidence type="ECO:0000256" key="3">
    <source>
        <dbReference type="ARBA" id="ARBA00023274"/>
    </source>
</evidence>
<comment type="caution">
    <text evidence="8">The sequence shown here is derived from an EMBL/GenBank/DDBJ whole genome shotgun (WGS) entry which is preliminary data.</text>
</comment>
<dbReference type="Gene3D" id="3.90.930.12">
    <property type="entry name" value="Ribosomal protein L6, alpha-beta domain"/>
    <property type="match status" value="2"/>
</dbReference>
<dbReference type="PANTHER" id="PTHR11655:SF14">
    <property type="entry name" value="LARGE RIBOSOMAL SUBUNIT PROTEIN UL6M"/>
    <property type="match status" value="1"/>
</dbReference>
<dbReference type="GO" id="GO:0002181">
    <property type="term" value="P:cytoplasmic translation"/>
    <property type="evidence" value="ECO:0007669"/>
    <property type="project" value="TreeGrafter"/>
</dbReference>
<accession>A0A1G2LBK5</accession>
<dbReference type="EMBL" id="MHQS01000008">
    <property type="protein sequence ID" value="OHA08970.1"/>
    <property type="molecule type" value="Genomic_DNA"/>
</dbReference>
<dbReference type="GO" id="GO:0022625">
    <property type="term" value="C:cytosolic large ribosomal subunit"/>
    <property type="evidence" value="ECO:0007669"/>
    <property type="project" value="UniProtKB-UniRule"/>
</dbReference>
<proteinExistence type="inferred from homology"/>